<dbReference type="EMBL" id="JBHSDS010000008">
    <property type="protein sequence ID" value="MFC4359511.1"/>
    <property type="molecule type" value="Genomic_DNA"/>
</dbReference>
<reference evidence="2 3" key="1">
    <citation type="journal article" date="2019" name="Int. J. Syst. Evol. Microbiol.">
        <title>The Global Catalogue of Microorganisms (GCM) 10K type strain sequencing project: providing services to taxonomists for standard genome sequencing and annotation.</title>
        <authorList>
            <consortium name="The Broad Institute Genomics Platform"/>
            <consortium name="The Broad Institute Genome Sequencing Center for Infectious Disease"/>
            <person name="Wu L."/>
            <person name="Ma J."/>
        </authorList>
    </citation>
    <scope>NUCLEOTIDE SEQUENCE [LARGE SCALE GENOMIC DNA]</scope>
    <source>
        <strain evidence="2 3">CGMCC 1.12553</strain>
    </source>
</reference>
<gene>
    <name evidence="2" type="ORF">ACFO0N_16330</name>
</gene>
<accession>A0ABD5PGC9</accession>
<evidence type="ECO:0000313" key="2">
    <source>
        <dbReference type="EMBL" id="MFC4359511.1"/>
    </source>
</evidence>
<protein>
    <recommendedName>
        <fullName evidence="4">DUF3817 domain-containing protein</fullName>
    </recommendedName>
</protein>
<dbReference type="RefSeq" id="WP_267621685.1">
    <property type="nucleotide sequence ID" value="NZ_JAODIW010000006.1"/>
</dbReference>
<sequence>MQRRVLKQFAQLTVLLHACMAVFVLVDAVRTGRDKRWALGTLVLGLPAVLPYLGVDAVRSRLPGADLDPDDLAFDESDEVDIDVADDDFDTDAA</sequence>
<keyword evidence="1" id="KW-0472">Membrane</keyword>
<dbReference type="AlphaFoldDB" id="A0ABD5PGC9"/>
<feature type="transmembrane region" description="Helical" evidence="1">
    <location>
        <begin position="38"/>
        <end position="55"/>
    </location>
</feature>
<proteinExistence type="predicted"/>
<evidence type="ECO:0008006" key="4">
    <source>
        <dbReference type="Google" id="ProtNLM"/>
    </source>
</evidence>
<keyword evidence="1" id="KW-1133">Transmembrane helix</keyword>
<keyword evidence="3" id="KW-1185">Reference proteome</keyword>
<evidence type="ECO:0000313" key="3">
    <source>
        <dbReference type="Proteomes" id="UP001595921"/>
    </source>
</evidence>
<name>A0ABD5PGC9_9EURY</name>
<comment type="caution">
    <text evidence="2">The sequence shown here is derived from an EMBL/GenBank/DDBJ whole genome shotgun (WGS) entry which is preliminary data.</text>
</comment>
<organism evidence="2 3">
    <name type="scientific">Halobium salinum</name>
    <dbReference type="NCBI Taxonomy" id="1364940"/>
    <lineage>
        <taxon>Archaea</taxon>
        <taxon>Methanobacteriati</taxon>
        <taxon>Methanobacteriota</taxon>
        <taxon>Stenosarchaea group</taxon>
        <taxon>Halobacteria</taxon>
        <taxon>Halobacteriales</taxon>
        <taxon>Haloferacaceae</taxon>
        <taxon>Halobium</taxon>
    </lineage>
</organism>
<dbReference type="Proteomes" id="UP001595921">
    <property type="component" value="Unassembled WGS sequence"/>
</dbReference>
<keyword evidence="1" id="KW-0812">Transmembrane</keyword>
<evidence type="ECO:0000256" key="1">
    <source>
        <dbReference type="SAM" id="Phobius"/>
    </source>
</evidence>